<dbReference type="Proteomes" id="UP001207528">
    <property type="component" value="Unassembled WGS sequence"/>
</dbReference>
<accession>A0AAW5SH78</accession>
<organism evidence="2 4">
    <name type="scientific">Mycolicibacterium novocastrense</name>
    <name type="common">Mycobacterium novocastrense</name>
    <dbReference type="NCBI Taxonomy" id="59813"/>
    <lineage>
        <taxon>Bacteria</taxon>
        <taxon>Bacillati</taxon>
        <taxon>Actinomycetota</taxon>
        <taxon>Actinomycetes</taxon>
        <taxon>Mycobacteriales</taxon>
        <taxon>Mycobacteriaceae</taxon>
        <taxon>Mycolicibacterium</taxon>
    </lineage>
</organism>
<dbReference type="EMBL" id="JACKTI010000021">
    <property type="protein sequence ID" value="MCV7022876.1"/>
    <property type="molecule type" value="Genomic_DNA"/>
</dbReference>
<evidence type="ECO:0000313" key="4">
    <source>
        <dbReference type="Proteomes" id="UP001207528"/>
    </source>
</evidence>
<evidence type="ECO:0000313" key="1">
    <source>
        <dbReference type="EMBL" id="GAT12974.1"/>
    </source>
</evidence>
<proteinExistence type="predicted"/>
<dbReference type="RefSeq" id="WP_067396952.1">
    <property type="nucleotide sequence ID" value="NZ_BCTA01000105.1"/>
</dbReference>
<reference evidence="2" key="3">
    <citation type="journal article" date="2022" name="BMC Genomics">
        <title>Comparative genome analysis of mycobacteria focusing on tRNA and non-coding RNA.</title>
        <authorList>
            <person name="Behra P.R.K."/>
            <person name="Pettersson B.M.F."/>
            <person name="Ramesh M."/>
            <person name="Das S."/>
            <person name="Dasgupta S."/>
            <person name="Kirsebom L.A."/>
        </authorList>
    </citation>
    <scope>NUCLEOTIDE SEQUENCE</scope>
    <source>
        <strain evidence="2">DSM 44203</strain>
    </source>
</reference>
<name>A0AAW5SH78_MYCNV</name>
<reference evidence="1 3" key="1">
    <citation type="journal article" date="2016" name="Genome Announc.">
        <title>Draft Genome Sequences of Five Rapidly Growing Mycobacterium Species, M. thermoresistibile, M. fortuitum subsp. acetamidolyticum, M. canariasense, M. brisbanense, and M. novocastrense.</title>
        <authorList>
            <person name="Katahira K."/>
            <person name="Ogura Y."/>
            <person name="Gotoh Y."/>
            <person name="Hayashi T."/>
        </authorList>
    </citation>
    <scope>NUCLEOTIDE SEQUENCE [LARGE SCALE GENOMIC DNA]</scope>
    <source>
        <strain evidence="1 3">JCM18114</strain>
    </source>
</reference>
<dbReference type="EMBL" id="BCTA01000105">
    <property type="protein sequence ID" value="GAT12974.1"/>
    <property type="molecule type" value="Genomic_DNA"/>
</dbReference>
<evidence type="ECO:0000313" key="2">
    <source>
        <dbReference type="EMBL" id="MCV7022876.1"/>
    </source>
</evidence>
<dbReference type="AlphaFoldDB" id="A0AAW5SH78"/>
<protein>
    <recommendedName>
        <fullName evidence="5">Restriction endonuclease</fullName>
    </recommendedName>
</protein>
<reference evidence="2" key="2">
    <citation type="submission" date="2020-07" db="EMBL/GenBank/DDBJ databases">
        <authorList>
            <person name="Pettersson B.M.F."/>
            <person name="Behra P.R.K."/>
            <person name="Ramesh M."/>
            <person name="Das S."/>
            <person name="Dasgupta S."/>
            <person name="Kirsebom L.A."/>
        </authorList>
    </citation>
    <scope>NUCLEOTIDE SEQUENCE</scope>
    <source>
        <strain evidence="2">DSM 44203</strain>
    </source>
</reference>
<evidence type="ECO:0008006" key="5">
    <source>
        <dbReference type="Google" id="ProtNLM"/>
    </source>
</evidence>
<evidence type="ECO:0000313" key="3">
    <source>
        <dbReference type="Proteomes" id="UP000069773"/>
    </source>
</evidence>
<keyword evidence="3" id="KW-1185">Reference proteome</keyword>
<dbReference type="Proteomes" id="UP000069773">
    <property type="component" value="Unassembled WGS sequence"/>
</dbReference>
<sequence length="370" mass="40404">MTAIDDTVAAVAAADTWDKRVNEIRRIPERHGTQEHQRIYADIARALYVPHLTPDFAYVHDAPFYDDSYFDEVYVATVAATDGFTKVSADELRGVLLADARTLLVLRTITGLVRNEFAEAAAIIAARLDMPTAAIAGGKVDSAERSGTPLTAEQATVVAATIDALVRRELFAEPPPGLHSKQDKFDTRDGWASVHGLATDGVPYQRLLHQRHYGGMFRQVLDATSTLRGDLLEDANEALLRDVGVPYIRTGSHNQGDIEARFQLTVRPAPDFVVFDKSNSLKAVIECKGANDGGTARDKAARFQRLRAEGTRLGGVPVFALLSGIGWNRVNDTLGPVLRDTDGRVFTLETLPEMLDVSPFPTLRGLVTPE</sequence>
<gene>
    <name evidence="2" type="ORF">H7I77_05840</name>
    <name evidence="1" type="ORF">RMCN_6107</name>
</gene>
<comment type="caution">
    <text evidence="2">The sequence shown here is derived from an EMBL/GenBank/DDBJ whole genome shotgun (WGS) entry which is preliminary data.</text>
</comment>